<protein>
    <submittedName>
        <fullName evidence="7">Uncharacterized protein</fullName>
    </submittedName>
</protein>
<keyword evidence="2" id="KW-0813">Transport</keyword>
<evidence type="ECO:0000256" key="2">
    <source>
        <dbReference type="ARBA" id="ARBA00022448"/>
    </source>
</evidence>
<comment type="subcellular location">
    <subcellularLocation>
        <location evidence="1">Membrane</location>
        <topology evidence="1">Multi-pass membrane protein</topology>
    </subcellularLocation>
</comment>
<dbReference type="EMBL" id="BTFR01000028">
    <property type="protein sequence ID" value="GMM16436.1"/>
    <property type="molecule type" value="Genomic_DNA"/>
</dbReference>
<evidence type="ECO:0000256" key="1">
    <source>
        <dbReference type="ARBA" id="ARBA00004141"/>
    </source>
</evidence>
<dbReference type="PANTHER" id="PTHR11706">
    <property type="entry name" value="SOLUTE CARRIER PROTEIN FAMILY 11 MEMBER"/>
    <property type="match status" value="1"/>
</dbReference>
<evidence type="ECO:0000313" key="9">
    <source>
        <dbReference type="Proteomes" id="UP001332503"/>
    </source>
</evidence>
<keyword evidence="9" id="KW-1185">Reference proteome</keyword>
<comment type="caution">
    <text evidence="7">The sequence shown here is derived from an EMBL/GenBank/DDBJ whole genome shotgun (WGS) entry which is preliminary data.</text>
</comment>
<reference evidence="9 10" key="2">
    <citation type="journal article" date="2024" name="Int. J. Syst. Evol. Microbiol.">
        <title>Proposal of Lactobacillus amylovorus subsp. animalis subsp. nov. and an emended description of Lactobacillus amylovorus.</title>
        <authorList>
            <person name="Yamane K."/>
            <person name="Tanizawa Y."/>
            <person name="Kobayashi H."/>
            <person name="Kamizono T."/>
            <person name="Kojima Y."/>
            <person name="Takagi H."/>
            <person name="Tohno M."/>
        </authorList>
    </citation>
    <scope>NUCLEOTIDE SEQUENCE [LARGE SCALE GENOMIC DNA]</scope>
    <source>
        <strain evidence="8 9">BF125</strain>
        <strain evidence="7 10">BF186</strain>
    </source>
</reference>
<gene>
    <name evidence="8" type="ORF">LABF125_15700</name>
    <name evidence="7" type="ORF">LABF186_15770</name>
</gene>
<keyword evidence="4 6" id="KW-1133">Transmembrane helix</keyword>
<dbReference type="EMBL" id="BTFQ01000063">
    <property type="protein sequence ID" value="GMM14460.1"/>
    <property type="molecule type" value="Genomic_DNA"/>
</dbReference>
<feature type="transmembrane region" description="Helical" evidence="6">
    <location>
        <begin position="38"/>
        <end position="60"/>
    </location>
</feature>
<dbReference type="Proteomes" id="UP001346800">
    <property type="component" value="Unassembled WGS sequence"/>
</dbReference>
<sequence>MPHNFYLHSGIYQVRKIDSRNQEEIRQAVKYTEADSNIQLTIAFIINSLLLIMGALRVGLFETVRSLACMTRLIIR</sequence>
<evidence type="ECO:0000313" key="7">
    <source>
        <dbReference type="EMBL" id="GMM14460.1"/>
    </source>
</evidence>
<evidence type="ECO:0000256" key="3">
    <source>
        <dbReference type="ARBA" id="ARBA00022692"/>
    </source>
</evidence>
<reference evidence="7" key="1">
    <citation type="submission" date="2023-06" db="EMBL/GenBank/DDBJ databases">
        <authorList>
            <person name="Tohno M."/>
            <person name="Tanizawa Y."/>
        </authorList>
    </citation>
    <scope>NUCLEOTIDE SEQUENCE</scope>
    <source>
        <strain evidence="8">BF125</strain>
        <strain evidence="7">BF186</strain>
    </source>
</reference>
<proteinExistence type="predicted"/>
<evidence type="ECO:0000256" key="5">
    <source>
        <dbReference type="ARBA" id="ARBA00023136"/>
    </source>
</evidence>
<evidence type="ECO:0000313" key="10">
    <source>
        <dbReference type="Proteomes" id="UP001346800"/>
    </source>
</evidence>
<keyword evidence="3 6" id="KW-0812">Transmembrane</keyword>
<evidence type="ECO:0000256" key="6">
    <source>
        <dbReference type="SAM" id="Phobius"/>
    </source>
</evidence>
<accession>A0ABD0C5A0</accession>
<dbReference type="AlphaFoldDB" id="A0ABD0C5A0"/>
<organism evidence="7 10">
    <name type="scientific">Lactobacillus amylovorus subsp. animalium</name>
    <dbReference type="NCBI Taxonomy" id="3378536"/>
    <lineage>
        <taxon>Bacteria</taxon>
        <taxon>Bacillati</taxon>
        <taxon>Bacillota</taxon>
        <taxon>Bacilli</taxon>
        <taxon>Lactobacillales</taxon>
        <taxon>Lactobacillaceae</taxon>
        <taxon>Lactobacillus</taxon>
    </lineage>
</organism>
<dbReference type="GO" id="GO:0016020">
    <property type="term" value="C:membrane"/>
    <property type="evidence" value="ECO:0007669"/>
    <property type="project" value="UniProtKB-SubCell"/>
</dbReference>
<dbReference type="PANTHER" id="PTHR11706:SF33">
    <property type="entry name" value="NATURAL RESISTANCE-ASSOCIATED MACROPHAGE PROTEIN 2"/>
    <property type="match status" value="1"/>
</dbReference>
<evidence type="ECO:0000256" key="4">
    <source>
        <dbReference type="ARBA" id="ARBA00022989"/>
    </source>
</evidence>
<keyword evidence="5 6" id="KW-0472">Membrane</keyword>
<dbReference type="Pfam" id="PF01566">
    <property type="entry name" value="Nramp"/>
    <property type="match status" value="1"/>
</dbReference>
<evidence type="ECO:0000313" key="8">
    <source>
        <dbReference type="EMBL" id="GMM16436.1"/>
    </source>
</evidence>
<dbReference type="InterPro" id="IPR001046">
    <property type="entry name" value="NRAMP_fam"/>
</dbReference>
<name>A0ABD0C5A0_LACAM</name>
<dbReference type="Proteomes" id="UP001332503">
    <property type="component" value="Unassembled WGS sequence"/>
</dbReference>